<dbReference type="Pfam" id="PF01903">
    <property type="entry name" value="CbiX"/>
    <property type="match status" value="2"/>
</dbReference>
<gene>
    <name evidence="3" type="ORF">AFK71_05865</name>
</gene>
<dbReference type="PANTHER" id="PTHR33542:SF3">
    <property type="entry name" value="SIROHYDROCHLORIN FERROCHELATASE, CHLOROPLASTIC"/>
    <property type="match status" value="1"/>
</dbReference>
<dbReference type="OrthoDB" id="9797895at2"/>
<evidence type="ECO:0000256" key="1">
    <source>
        <dbReference type="ARBA" id="ARBA00022723"/>
    </source>
</evidence>
<keyword evidence="1" id="KW-0479">Metal-binding</keyword>
<dbReference type="AlphaFoldDB" id="A0A0L0QRF8"/>
<dbReference type="Gene3D" id="3.40.50.1400">
    <property type="match status" value="2"/>
</dbReference>
<evidence type="ECO:0000256" key="2">
    <source>
        <dbReference type="ARBA" id="ARBA00023239"/>
    </source>
</evidence>
<dbReference type="CDD" id="cd03414">
    <property type="entry name" value="CbiX_SirB_C"/>
    <property type="match status" value="1"/>
</dbReference>
<keyword evidence="2" id="KW-0456">Lyase</keyword>
<name>A0A0L0QRF8_VIRPA</name>
<dbReference type="InterPro" id="IPR002762">
    <property type="entry name" value="CbiX-like"/>
</dbReference>
<evidence type="ECO:0000313" key="4">
    <source>
        <dbReference type="Proteomes" id="UP000036780"/>
    </source>
</evidence>
<accession>A0A0L0QRF8</accession>
<dbReference type="SUPFAM" id="SSF53800">
    <property type="entry name" value="Chelatase"/>
    <property type="match status" value="1"/>
</dbReference>
<keyword evidence="4" id="KW-1185">Reference proteome</keyword>
<comment type="caution">
    <text evidence="3">The sequence shown here is derived from an EMBL/GenBank/DDBJ whole genome shotgun (WGS) entry which is preliminary data.</text>
</comment>
<proteinExistence type="predicted"/>
<dbReference type="PATRIC" id="fig|1473.5.peg.4164"/>
<dbReference type="GO" id="GO:0046872">
    <property type="term" value="F:metal ion binding"/>
    <property type="evidence" value="ECO:0007669"/>
    <property type="project" value="UniProtKB-KW"/>
</dbReference>
<evidence type="ECO:0000313" key="3">
    <source>
        <dbReference type="EMBL" id="KNE21215.1"/>
    </source>
</evidence>
<dbReference type="PANTHER" id="PTHR33542">
    <property type="entry name" value="SIROHYDROCHLORIN FERROCHELATASE, CHLOROPLASTIC"/>
    <property type="match status" value="1"/>
</dbReference>
<dbReference type="Proteomes" id="UP000036780">
    <property type="component" value="Unassembled WGS sequence"/>
</dbReference>
<dbReference type="CDD" id="cd03416">
    <property type="entry name" value="CbiX_SirB_N"/>
    <property type="match status" value="1"/>
</dbReference>
<dbReference type="InterPro" id="IPR050963">
    <property type="entry name" value="Sirohydro_Cobaltochel/CbiX"/>
</dbReference>
<dbReference type="GO" id="GO:0016829">
    <property type="term" value="F:lyase activity"/>
    <property type="evidence" value="ECO:0007669"/>
    <property type="project" value="UniProtKB-KW"/>
</dbReference>
<dbReference type="RefSeq" id="WP_050350630.1">
    <property type="nucleotide sequence ID" value="NZ_BOSN01000007.1"/>
</dbReference>
<dbReference type="GeneID" id="66873082"/>
<dbReference type="EMBL" id="LGTO01000005">
    <property type="protein sequence ID" value="KNE21215.1"/>
    <property type="molecule type" value="Genomic_DNA"/>
</dbReference>
<reference evidence="4" key="1">
    <citation type="submission" date="2015-07" db="EMBL/GenBank/DDBJ databases">
        <title>Fjat-10053 dsm26.</title>
        <authorList>
            <person name="Liu B."/>
            <person name="Wang J."/>
            <person name="Zhu Y."/>
            <person name="Liu G."/>
            <person name="Chen Q."/>
            <person name="Chen Z."/>
            <person name="Lan J."/>
            <person name="Che J."/>
            <person name="Ge C."/>
            <person name="Shi H."/>
            <person name="Pan Z."/>
            <person name="Liu X."/>
        </authorList>
    </citation>
    <scope>NUCLEOTIDE SEQUENCE [LARGE SCALE GENOMIC DNA]</scope>
    <source>
        <strain evidence="4">DSM 26</strain>
    </source>
</reference>
<protein>
    <submittedName>
        <fullName evidence="3">Sirohydrochlorin ferrochelatase</fullName>
    </submittedName>
</protein>
<organism evidence="3 4">
    <name type="scientific">Virgibacillus pantothenticus</name>
    <dbReference type="NCBI Taxonomy" id="1473"/>
    <lineage>
        <taxon>Bacteria</taxon>
        <taxon>Bacillati</taxon>
        <taxon>Bacillota</taxon>
        <taxon>Bacilli</taxon>
        <taxon>Bacillales</taxon>
        <taxon>Bacillaceae</taxon>
        <taxon>Virgibacillus</taxon>
    </lineage>
</organism>
<sequence>MQGVLYVSHGSRYADATAEATAFLEAVKEQVNLPLQEICFLELASPNMMQGIANLVAQGATSIAIIPVLLLQAGHYYHDIPQVIAQQRALYPAVSFSYGQPLGVQDRIIQILAERIDQAVAERRPDMKVLLIGRGSSNPQTVMDIETIVCKLKRITTLNHIEACYLAACEPSFDKKLQTAVTEKNSQIVIVPYIWFTGFLMRHIHKKVTKFKGTDKEIVVCQHLGEHPAMQEALKDRVIEAIS</sequence>